<accession>A0AB35I2B8</accession>
<gene>
    <name evidence="1" type="ORF">OQJ68_16340</name>
</gene>
<dbReference type="AlphaFoldDB" id="A0AB35I2B8"/>
<comment type="caution">
    <text evidence="1">The sequence shown here is derived from an EMBL/GenBank/DDBJ whole genome shotgun (WGS) entry which is preliminary data.</text>
</comment>
<dbReference type="Proteomes" id="UP001209730">
    <property type="component" value="Unassembled WGS sequence"/>
</dbReference>
<protein>
    <submittedName>
        <fullName evidence="1">Uncharacterized protein</fullName>
    </submittedName>
</protein>
<dbReference type="RefSeq" id="WP_266066749.1">
    <property type="nucleotide sequence ID" value="NZ_JAPHQB010000056.1"/>
</dbReference>
<evidence type="ECO:0000313" key="1">
    <source>
        <dbReference type="EMBL" id="MCX2803348.1"/>
    </source>
</evidence>
<organism evidence="1 2">
    <name type="scientific">Microbulbifer thermotolerans</name>
    <dbReference type="NCBI Taxonomy" id="252514"/>
    <lineage>
        <taxon>Bacteria</taxon>
        <taxon>Pseudomonadati</taxon>
        <taxon>Pseudomonadota</taxon>
        <taxon>Gammaproteobacteria</taxon>
        <taxon>Cellvibrionales</taxon>
        <taxon>Microbulbiferaceae</taxon>
        <taxon>Microbulbifer</taxon>
    </lineage>
</organism>
<reference evidence="1" key="1">
    <citation type="submission" date="2022-11" db="EMBL/GenBank/DDBJ databases">
        <title>Chitin-degrading and fungicidal potential of chitinolytic bacterial strains from marine environment of the Pacific Ocean regions.</title>
        <authorList>
            <person name="Pentekhina I."/>
            <person name="Nedashkovskaya O."/>
            <person name="Seitkalieva A."/>
            <person name="Podvolotskaya A."/>
            <person name="Tekutyeva L."/>
            <person name="Balabanova L."/>
        </authorList>
    </citation>
    <scope>NUCLEOTIDE SEQUENCE</scope>
    <source>
        <strain evidence="1">KMM 6838</strain>
    </source>
</reference>
<evidence type="ECO:0000313" key="2">
    <source>
        <dbReference type="Proteomes" id="UP001209730"/>
    </source>
</evidence>
<proteinExistence type="predicted"/>
<dbReference type="EMBL" id="JAPHQB010000056">
    <property type="protein sequence ID" value="MCX2803348.1"/>
    <property type="molecule type" value="Genomic_DNA"/>
</dbReference>
<sequence>MIHLICNDDSYLVYTRSTNDAVAKLGKKYPFHINPAPISYASVWKDPLHLDFGPDDETTNELVPDIAARYGRLFLTEKAHSLLSDYLAHDGEFLPVTYVGGTGYIFNPLTTAEDHNAVDNAVTVFNEFGELESLGFLEDKLPKGTMVFRSKACGYLDVFCTDQIKKAIEDAGLVGVTFQPDLAYLGGPASVAH</sequence>
<name>A0AB35I2B8_MICTH</name>